<keyword evidence="1" id="KW-0143">Chaperone</keyword>
<dbReference type="InterPro" id="IPR022577">
    <property type="entry name" value="TBCD_C"/>
</dbReference>
<evidence type="ECO:0000313" key="5">
    <source>
        <dbReference type="EMBL" id="KEF55772.1"/>
    </source>
</evidence>
<dbReference type="SUPFAM" id="SSF48371">
    <property type="entry name" value="ARM repeat"/>
    <property type="match status" value="1"/>
</dbReference>
<dbReference type="AlphaFoldDB" id="A0A072P7U8"/>
<evidence type="ECO:0000256" key="2">
    <source>
        <dbReference type="PROSITE-ProRule" id="PRU00103"/>
    </source>
</evidence>
<dbReference type="PROSITE" id="PS50077">
    <property type="entry name" value="HEAT_REPEAT"/>
    <property type="match status" value="1"/>
</dbReference>
<dbReference type="Pfam" id="PF12612">
    <property type="entry name" value="TFCD_C"/>
    <property type="match status" value="1"/>
</dbReference>
<dbReference type="Pfam" id="PF25767">
    <property type="entry name" value="ARM_TBCD_2nd"/>
    <property type="match status" value="1"/>
</dbReference>
<dbReference type="InterPro" id="IPR021133">
    <property type="entry name" value="HEAT_type_2"/>
</dbReference>
<dbReference type="Pfam" id="PF23579">
    <property type="entry name" value="ARM_TBCD"/>
    <property type="match status" value="1"/>
</dbReference>
<comment type="caution">
    <text evidence="5">The sequence shown here is derived from an EMBL/GenBank/DDBJ whole genome shotgun (WGS) entry which is preliminary data.</text>
</comment>
<organism evidence="5 6">
    <name type="scientific">Exophiala aquamarina CBS 119918</name>
    <dbReference type="NCBI Taxonomy" id="1182545"/>
    <lineage>
        <taxon>Eukaryota</taxon>
        <taxon>Fungi</taxon>
        <taxon>Dikarya</taxon>
        <taxon>Ascomycota</taxon>
        <taxon>Pezizomycotina</taxon>
        <taxon>Eurotiomycetes</taxon>
        <taxon>Chaetothyriomycetidae</taxon>
        <taxon>Chaetothyriales</taxon>
        <taxon>Herpotrichiellaceae</taxon>
        <taxon>Exophiala</taxon>
    </lineage>
</organism>
<gene>
    <name evidence="5" type="ORF">A1O9_08523</name>
</gene>
<dbReference type="PANTHER" id="PTHR12658:SF0">
    <property type="entry name" value="TUBULIN-SPECIFIC CHAPERONE D"/>
    <property type="match status" value="1"/>
</dbReference>
<dbReference type="Gene3D" id="1.25.10.10">
    <property type="entry name" value="Leucine-rich Repeat Variant"/>
    <property type="match status" value="1"/>
</dbReference>
<protein>
    <submittedName>
        <fullName evidence="5">Uncharacterized protein</fullName>
    </submittedName>
</protein>
<dbReference type="InterPro" id="IPR058033">
    <property type="entry name" value="ARM_TBCD_2nd"/>
</dbReference>
<evidence type="ECO:0000256" key="1">
    <source>
        <dbReference type="ARBA" id="ARBA00023186"/>
    </source>
</evidence>
<dbReference type="HOGENOM" id="CLU_003043_3_0_1"/>
<accession>A0A072P7U8</accession>
<evidence type="ECO:0000313" key="6">
    <source>
        <dbReference type="Proteomes" id="UP000027920"/>
    </source>
</evidence>
<dbReference type="InterPro" id="IPR033162">
    <property type="entry name" value="TBCD"/>
</dbReference>
<dbReference type="PANTHER" id="PTHR12658">
    <property type="entry name" value="BETA-TUBULIN COFACTOR D"/>
    <property type="match status" value="1"/>
</dbReference>
<dbReference type="Proteomes" id="UP000027920">
    <property type="component" value="Unassembled WGS sequence"/>
</dbReference>
<dbReference type="GO" id="GO:0005096">
    <property type="term" value="F:GTPase activator activity"/>
    <property type="evidence" value="ECO:0007669"/>
    <property type="project" value="InterPro"/>
</dbReference>
<dbReference type="GO" id="GO:0007023">
    <property type="term" value="P:post-chaperonin tubulin folding pathway"/>
    <property type="evidence" value="ECO:0007669"/>
    <property type="project" value="InterPro"/>
</dbReference>
<dbReference type="GO" id="GO:0007021">
    <property type="term" value="P:tubulin complex assembly"/>
    <property type="evidence" value="ECO:0007669"/>
    <property type="project" value="InterPro"/>
</dbReference>
<feature type="domain" description="Tubulin-folding cofactor D C-terminal" evidence="3">
    <location>
        <begin position="793"/>
        <end position="944"/>
    </location>
</feature>
<dbReference type="RefSeq" id="XP_013258362.1">
    <property type="nucleotide sequence ID" value="XM_013402908.1"/>
</dbReference>
<feature type="domain" description="Tubulin-folding cofactor D ARM repeats" evidence="4">
    <location>
        <begin position="300"/>
        <end position="434"/>
    </location>
</feature>
<feature type="repeat" description="HEAT" evidence="2">
    <location>
        <begin position="215"/>
        <end position="252"/>
    </location>
</feature>
<dbReference type="InterPro" id="IPR016024">
    <property type="entry name" value="ARM-type_fold"/>
</dbReference>
<dbReference type="STRING" id="1182545.A0A072P7U8"/>
<dbReference type="OrthoDB" id="10253476at2759"/>
<dbReference type="VEuPathDB" id="FungiDB:A1O9_08523"/>
<dbReference type="InterPro" id="IPR011989">
    <property type="entry name" value="ARM-like"/>
</dbReference>
<keyword evidence="6" id="KW-1185">Reference proteome</keyword>
<reference evidence="5 6" key="1">
    <citation type="submission" date="2013-03" db="EMBL/GenBank/DDBJ databases">
        <title>The Genome Sequence of Exophiala aquamarina CBS 119918.</title>
        <authorList>
            <consortium name="The Broad Institute Genomics Platform"/>
            <person name="Cuomo C."/>
            <person name="de Hoog S."/>
            <person name="Gorbushina A."/>
            <person name="Walker B."/>
            <person name="Young S.K."/>
            <person name="Zeng Q."/>
            <person name="Gargeya S."/>
            <person name="Fitzgerald M."/>
            <person name="Haas B."/>
            <person name="Abouelleil A."/>
            <person name="Allen A.W."/>
            <person name="Alvarado L."/>
            <person name="Arachchi H.M."/>
            <person name="Berlin A.M."/>
            <person name="Chapman S.B."/>
            <person name="Gainer-Dewar J."/>
            <person name="Goldberg J."/>
            <person name="Griggs A."/>
            <person name="Gujja S."/>
            <person name="Hansen M."/>
            <person name="Howarth C."/>
            <person name="Imamovic A."/>
            <person name="Ireland A."/>
            <person name="Larimer J."/>
            <person name="McCowan C."/>
            <person name="Murphy C."/>
            <person name="Pearson M."/>
            <person name="Poon T.W."/>
            <person name="Priest M."/>
            <person name="Roberts A."/>
            <person name="Saif S."/>
            <person name="Shea T."/>
            <person name="Sisk P."/>
            <person name="Sykes S."/>
            <person name="Wortman J."/>
            <person name="Nusbaum C."/>
            <person name="Birren B."/>
        </authorList>
    </citation>
    <scope>NUCLEOTIDE SEQUENCE [LARGE SCALE GENOMIC DNA]</scope>
    <source>
        <strain evidence="5 6">CBS 119918</strain>
    </source>
</reference>
<proteinExistence type="predicted"/>
<evidence type="ECO:0000259" key="4">
    <source>
        <dbReference type="Pfam" id="PF25767"/>
    </source>
</evidence>
<sequence length="1057" mass="115788">MLSTFRAWNTPSSGMTWEESYIMLLWLSHLMLAPFELANMSIEKLNVVEPDSSLQLGNLPGIAADVVPLAIAQIGSSGKERQAASTLLVRLVLRKDMQMHHLPAKIVEFAVQQLLFNNALVDVSPYRALGLLSLLYGILNSGSDSETSPFLELVFQCAMRIASSHNGHHKAIRDFAPARKLLLKIMRVILTHGISLSQGNEPMLEDVLNLMLEEAIQYFIDTLSDKDAPVRMAAAKALSIIALKLNDAMSAEVIEAVLSSLQENVLLVDYRTQKLLPPTDGVSSASSGMKRDISAVDPLKWHGLMLSLSHFLFRRSPPPVMLTDIIHALILGLEFEQRSFIGTSVGVGVRDAACFGLWALARNYSTSELDLVKVFSYAEARTLGFGDNHSVLQLLACKLAIAACSDPSGNIRRGSSAALQELIGRHPDTIVNGIAIVQTIDYHAVARLSRAMIEVSCQAATLDPLYHQALFQASTEWRGARAVDANQRRWAATVVKILTKDMGTQDQLCFVHAVQRQLLDLKPLNTGVTAQARHGLLLALSSGIDSLAENDPATGLPAFWAIDSSSFEFGKFAGKIDGRLSSDIELVIEGMSTLIGTVARFIPEDFETQKQSWIPSALAILLQCTGSSGKDFVVEATSNANFQMFKHLPDSENGQILNSWLDPAAQSPALYTSRGRIRTLGLVHGYIAAGGRNPELLHKILQYLLGVIRGVYRIETRVDAMEGLTIVVSAIKISTAEDALLIKDAITTGLIDYTNDQRGDIGSTLRVQTIEAVDSFRNNPHTTREKKEVLEAVMPIVVKLASEKLSSVRFRAWKCVEASLLNTSVFDNNETFEYLTEVTTVKYFQNLLQLLRLDSIRESLVLGLISSATAGTEDICRAASNAFVAHLQSLPLVSRQTLVRQISTLVLEQLGSKIQEDDRAVLPLLGFMCFLIDQDAFAQELLAPVGPYDILITLTKLQTPTSSLPRFEGLLNLYSRLLSLFPAASSQHVQCLDKLTRQLLHRWPRVRNMAADLLHLHKPSEILVSCNWNGTLAANKAAVLELRKALGVTGKAVAANG</sequence>
<name>A0A072P7U8_9EURO</name>
<dbReference type="EMBL" id="AMGV01000007">
    <property type="protein sequence ID" value="KEF55772.1"/>
    <property type="molecule type" value="Genomic_DNA"/>
</dbReference>
<dbReference type="GeneID" id="25283435"/>
<dbReference type="GO" id="GO:0048487">
    <property type="term" value="F:beta-tubulin binding"/>
    <property type="evidence" value="ECO:0007669"/>
    <property type="project" value="InterPro"/>
</dbReference>
<dbReference type="GO" id="GO:0000226">
    <property type="term" value="P:microtubule cytoskeleton organization"/>
    <property type="evidence" value="ECO:0007669"/>
    <property type="project" value="TreeGrafter"/>
</dbReference>
<evidence type="ECO:0000259" key="3">
    <source>
        <dbReference type="Pfam" id="PF12612"/>
    </source>
</evidence>